<dbReference type="KEGG" id="vpn:A21D_03499"/>
<keyword evidence="1" id="KW-0812">Transmembrane</keyword>
<accession>A0A2K9J5U2</accession>
<reference evidence="3" key="1">
    <citation type="submission" date="2016-11" db="EMBL/GenBank/DDBJ databases">
        <title>Complete genome sequence of Virgibacillus pantothenticus 21D, a halophilic bacterium isolated from the deep hypersaline anoxic basin Discovery in the Mediterranean Sea.</title>
        <authorList>
            <person name="Zeaiter Z."/>
            <person name="Booth J.M."/>
            <person name="Prosdocimi E.M."/>
            <person name="Mapelli F."/>
            <person name="Fusi M."/>
            <person name="Daffonchio D."/>
            <person name="Borin S."/>
            <person name="Crotti E."/>
        </authorList>
    </citation>
    <scope>NUCLEOTIDE SEQUENCE [LARGE SCALE GENOMIC DNA]</scope>
    <source>
        <strain evidence="3">21D</strain>
    </source>
</reference>
<evidence type="ECO:0000313" key="3">
    <source>
        <dbReference type="Proteomes" id="UP000234237"/>
    </source>
</evidence>
<feature type="transmembrane region" description="Helical" evidence="1">
    <location>
        <begin position="6"/>
        <end position="30"/>
    </location>
</feature>
<keyword evidence="1" id="KW-1133">Transmembrane helix</keyword>
<feature type="transmembrane region" description="Helical" evidence="1">
    <location>
        <begin position="42"/>
        <end position="67"/>
    </location>
</feature>
<name>A0A2K9J5U2_9BACI</name>
<dbReference type="AlphaFoldDB" id="A0A2K9J5U2"/>
<proteinExistence type="predicted"/>
<dbReference type="PROSITE" id="PS51257">
    <property type="entry name" value="PROKAR_LIPOPROTEIN"/>
    <property type="match status" value="1"/>
</dbReference>
<dbReference type="EMBL" id="CP018622">
    <property type="protein sequence ID" value="AUJ26533.1"/>
    <property type="molecule type" value="Genomic_DNA"/>
</dbReference>
<evidence type="ECO:0000256" key="1">
    <source>
        <dbReference type="SAM" id="Phobius"/>
    </source>
</evidence>
<dbReference type="Proteomes" id="UP000234237">
    <property type="component" value="Chromosome"/>
</dbReference>
<protein>
    <submittedName>
        <fullName evidence="2">Uncharacterized protein</fullName>
    </submittedName>
</protein>
<keyword evidence="1" id="KW-0472">Membrane</keyword>
<gene>
    <name evidence="2" type="ORF">A21D_03499</name>
</gene>
<evidence type="ECO:0000313" key="2">
    <source>
        <dbReference type="EMBL" id="AUJ26533.1"/>
    </source>
</evidence>
<organism evidence="2 3">
    <name type="scientific">Virgibacillus dokdonensis</name>
    <dbReference type="NCBI Taxonomy" id="302167"/>
    <lineage>
        <taxon>Bacteria</taxon>
        <taxon>Bacillati</taxon>
        <taxon>Bacillota</taxon>
        <taxon>Bacilli</taxon>
        <taxon>Bacillales</taxon>
        <taxon>Bacillaceae</taxon>
        <taxon>Virgibacillus</taxon>
    </lineage>
</organism>
<sequence>MVLHLLKWLIVINIGLISFVVGCFFTYLLIVNSSMSLKDTSLVTTIISSGGNIFGGLVGGIVAFGVARAQFLNDASTETKNKRQIYLNLLMSLKIELKHNKQILKIILTNGSDQDKYVKSLKTDAWDKAKYNSNNFFPVDIYELLDIHNQDIKDIREGILPDYKIDEVDFKMRLDVTCKLISKIEEEESKYRKLIR</sequence>